<name>A0A2I0TCX7_LIMLA</name>
<dbReference type="Proteomes" id="UP000233556">
    <property type="component" value="Unassembled WGS sequence"/>
</dbReference>
<accession>A0A2I0TCX7</accession>
<dbReference type="AlphaFoldDB" id="A0A2I0TCX7"/>
<sequence length="153" mass="16970">MTIQEECKVHFKPLPAFKPMVLPSPYKAKTSAAAEPSIPIDSRQVGVGALITTASPDLQFMLGSYTSEEKDLGVLVDSKLSTSQQCTLAAKRANGMGCIGKSVASRSREVILPLYSALVRPQLEYCLQFWAPQFERDRELLERVQHRATKMIK</sequence>
<keyword evidence="2" id="KW-1185">Reference proteome</keyword>
<protein>
    <submittedName>
        <fullName evidence="1">Uncharacterized protein</fullName>
    </submittedName>
</protein>
<dbReference type="PANTHER" id="PTHR33332">
    <property type="entry name" value="REVERSE TRANSCRIPTASE DOMAIN-CONTAINING PROTEIN"/>
    <property type="match status" value="1"/>
</dbReference>
<dbReference type="EMBL" id="KZ512485">
    <property type="protein sequence ID" value="PKU31650.1"/>
    <property type="molecule type" value="Genomic_DNA"/>
</dbReference>
<reference evidence="2" key="2">
    <citation type="submission" date="2017-12" db="EMBL/GenBank/DDBJ databases">
        <title>Genome sequence of the Bar-tailed Godwit (Limosa lapponica baueri).</title>
        <authorList>
            <person name="Lima N.C.B."/>
            <person name="Parody-Merino A.M."/>
            <person name="Battley P.F."/>
            <person name="Fidler A.E."/>
            <person name="Prosdocimi F."/>
        </authorList>
    </citation>
    <scope>NUCLEOTIDE SEQUENCE [LARGE SCALE GENOMIC DNA]</scope>
</reference>
<evidence type="ECO:0000313" key="2">
    <source>
        <dbReference type="Proteomes" id="UP000233556"/>
    </source>
</evidence>
<proteinExistence type="predicted"/>
<reference evidence="2" key="1">
    <citation type="submission" date="2017-11" db="EMBL/GenBank/DDBJ databases">
        <authorList>
            <person name="Lima N.C."/>
            <person name="Parody-Merino A.M."/>
            <person name="Battley P.F."/>
            <person name="Fidler A.E."/>
            <person name="Prosdocimi F."/>
        </authorList>
    </citation>
    <scope>NUCLEOTIDE SEQUENCE [LARGE SCALE GENOMIC DNA]</scope>
</reference>
<gene>
    <name evidence="1" type="ORF">llap_18045</name>
</gene>
<dbReference type="OrthoDB" id="419189at2759"/>
<organism evidence="1 2">
    <name type="scientific">Limosa lapponica baueri</name>
    <dbReference type="NCBI Taxonomy" id="1758121"/>
    <lineage>
        <taxon>Eukaryota</taxon>
        <taxon>Metazoa</taxon>
        <taxon>Chordata</taxon>
        <taxon>Craniata</taxon>
        <taxon>Vertebrata</taxon>
        <taxon>Euteleostomi</taxon>
        <taxon>Archelosauria</taxon>
        <taxon>Archosauria</taxon>
        <taxon>Dinosauria</taxon>
        <taxon>Saurischia</taxon>
        <taxon>Theropoda</taxon>
        <taxon>Coelurosauria</taxon>
        <taxon>Aves</taxon>
        <taxon>Neognathae</taxon>
        <taxon>Neoaves</taxon>
        <taxon>Charadriiformes</taxon>
        <taxon>Scolopacidae</taxon>
        <taxon>Limosa</taxon>
    </lineage>
</organism>
<evidence type="ECO:0000313" key="1">
    <source>
        <dbReference type="EMBL" id="PKU31650.1"/>
    </source>
</evidence>